<dbReference type="EMBL" id="KL367602">
    <property type="protein sequence ID" value="KFD62135.1"/>
    <property type="molecule type" value="Genomic_DNA"/>
</dbReference>
<protein>
    <recommendedName>
        <fullName evidence="4">DDE-1 domain-containing protein</fullName>
    </recommendedName>
</protein>
<dbReference type="Proteomes" id="UP000030764">
    <property type="component" value="Unassembled WGS sequence"/>
</dbReference>
<evidence type="ECO:0000313" key="1">
    <source>
        <dbReference type="EMBL" id="KFD48467.1"/>
    </source>
</evidence>
<dbReference type="EMBL" id="KL363293">
    <property type="protein sequence ID" value="KFD48467.1"/>
    <property type="molecule type" value="Genomic_DNA"/>
</dbReference>
<proteinExistence type="predicted"/>
<accession>A0A085MY39</accession>
<evidence type="ECO:0008006" key="4">
    <source>
        <dbReference type="Google" id="ProtNLM"/>
    </source>
</evidence>
<evidence type="ECO:0000313" key="3">
    <source>
        <dbReference type="Proteomes" id="UP000030764"/>
    </source>
</evidence>
<sequence length="63" mass="6958">MLFKTLTPEMKIYRNFTGKNVTVPLLVDNTPSHTSVECLDGIDELVTIKSLPPDITSIVQLLG</sequence>
<keyword evidence="3" id="KW-1185">Reference proteome</keyword>
<dbReference type="AlphaFoldDB" id="A0A085MY39"/>
<evidence type="ECO:0000313" key="2">
    <source>
        <dbReference type="EMBL" id="KFD62135.1"/>
    </source>
</evidence>
<gene>
    <name evidence="1" type="ORF">M513_10685</name>
    <name evidence="2" type="ORF">M514_10685</name>
</gene>
<reference evidence="2 3" key="1">
    <citation type="journal article" date="2014" name="Nat. Genet.">
        <title>Genome and transcriptome of the porcine whipworm Trichuris suis.</title>
        <authorList>
            <person name="Jex A.R."/>
            <person name="Nejsum P."/>
            <person name="Schwarz E.M."/>
            <person name="Hu L."/>
            <person name="Young N.D."/>
            <person name="Hall R.S."/>
            <person name="Korhonen P.K."/>
            <person name="Liao S."/>
            <person name="Thamsborg S."/>
            <person name="Xia J."/>
            <person name="Xu P."/>
            <person name="Wang S."/>
            <person name="Scheerlinck J.P."/>
            <person name="Hofmann A."/>
            <person name="Sternberg P.W."/>
            <person name="Wang J."/>
            <person name="Gasser R.B."/>
        </authorList>
    </citation>
    <scope>NUCLEOTIDE SEQUENCE [LARGE SCALE GENOMIC DNA]</scope>
    <source>
        <strain evidence="2">DCEP-RM93F</strain>
        <strain evidence="1">DCEP-RM93M</strain>
    </source>
</reference>
<name>A0A085MY39_9BILA</name>
<organism evidence="2">
    <name type="scientific">Trichuris suis</name>
    <name type="common">pig whipworm</name>
    <dbReference type="NCBI Taxonomy" id="68888"/>
    <lineage>
        <taxon>Eukaryota</taxon>
        <taxon>Metazoa</taxon>
        <taxon>Ecdysozoa</taxon>
        <taxon>Nematoda</taxon>
        <taxon>Enoplea</taxon>
        <taxon>Dorylaimia</taxon>
        <taxon>Trichinellida</taxon>
        <taxon>Trichuridae</taxon>
        <taxon>Trichuris</taxon>
    </lineage>
</organism>
<dbReference type="Proteomes" id="UP000030758">
    <property type="component" value="Unassembled WGS sequence"/>
</dbReference>